<evidence type="ECO:0000259" key="1">
    <source>
        <dbReference type="Pfam" id="PF12697"/>
    </source>
</evidence>
<organism evidence="2 3">
    <name type="scientific">Deinococcus cellulosilyticus (strain DSM 18568 / NBRC 106333 / KACC 11606 / 5516J-15)</name>
    <dbReference type="NCBI Taxonomy" id="1223518"/>
    <lineage>
        <taxon>Bacteria</taxon>
        <taxon>Thermotogati</taxon>
        <taxon>Deinococcota</taxon>
        <taxon>Deinococci</taxon>
        <taxon>Deinococcales</taxon>
        <taxon>Deinococcaceae</taxon>
        <taxon>Deinococcus</taxon>
    </lineage>
</organism>
<dbReference type="Proteomes" id="UP000321306">
    <property type="component" value="Unassembled WGS sequence"/>
</dbReference>
<dbReference type="EMBL" id="BJXB01000002">
    <property type="protein sequence ID" value="GEM44926.1"/>
    <property type="molecule type" value="Genomic_DNA"/>
</dbReference>
<dbReference type="PANTHER" id="PTHR43194">
    <property type="entry name" value="HYDROLASE ALPHA/BETA FOLD FAMILY"/>
    <property type="match status" value="1"/>
</dbReference>
<dbReference type="SUPFAM" id="SSF53474">
    <property type="entry name" value="alpha/beta-Hydrolases"/>
    <property type="match status" value="1"/>
</dbReference>
<dbReference type="AlphaFoldDB" id="A0A511MXS1"/>
<gene>
    <name evidence="2" type="ORF">DC3_05610</name>
</gene>
<dbReference type="Pfam" id="PF12697">
    <property type="entry name" value="Abhydrolase_6"/>
    <property type="match status" value="1"/>
</dbReference>
<evidence type="ECO:0000313" key="3">
    <source>
        <dbReference type="Proteomes" id="UP000321306"/>
    </source>
</evidence>
<dbReference type="Gene3D" id="3.40.50.1820">
    <property type="entry name" value="alpha/beta hydrolase"/>
    <property type="match status" value="1"/>
</dbReference>
<feature type="domain" description="AB hydrolase-1" evidence="1">
    <location>
        <begin position="19"/>
        <end position="206"/>
    </location>
</feature>
<keyword evidence="3" id="KW-1185">Reference proteome</keyword>
<dbReference type="InterPro" id="IPR000073">
    <property type="entry name" value="AB_hydrolase_1"/>
</dbReference>
<dbReference type="PANTHER" id="PTHR43194:SF2">
    <property type="entry name" value="PEROXISOMAL MEMBRANE PROTEIN LPX1"/>
    <property type="match status" value="1"/>
</dbReference>
<evidence type="ECO:0000313" key="2">
    <source>
        <dbReference type="EMBL" id="GEM44926.1"/>
    </source>
</evidence>
<dbReference type="InterPro" id="IPR050228">
    <property type="entry name" value="Carboxylesterase_BioH"/>
</dbReference>
<protein>
    <submittedName>
        <fullName evidence="2">Alpha/beta hydrolase</fullName>
    </submittedName>
</protein>
<dbReference type="InterPro" id="IPR029058">
    <property type="entry name" value="AB_hydrolase_fold"/>
</dbReference>
<reference evidence="2 3" key="1">
    <citation type="submission" date="2019-07" db="EMBL/GenBank/DDBJ databases">
        <title>Whole genome shotgun sequence of Deinococcus cellulosilyticus NBRC 106333.</title>
        <authorList>
            <person name="Hosoyama A."/>
            <person name="Uohara A."/>
            <person name="Ohji S."/>
            <person name="Ichikawa N."/>
        </authorList>
    </citation>
    <scope>NUCLEOTIDE SEQUENCE [LARGE SCALE GENOMIC DNA]</scope>
    <source>
        <strain evidence="2 3">NBRC 106333</strain>
    </source>
</reference>
<name>A0A511MXS1_DEIC1</name>
<dbReference type="GO" id="GO:0016787">
    <property type="term" value="F:hydrolase activity"/>
    <property type="evidence" value="ECO:0007669"/>
    <property type="project" value="UniProtKB-KW"/>
</dbReference>
<accession>A0A511MXS1</accession>
<keyword evidence="2" id="KW-0378">Hydrolase</keyword>
<comment type="caution">
    <text evidence="2">The sequence shown here is derived from an EMBL/GenBank/DDBJ whole genome shotgun (WGS) entry which is preliminary data.</text>
</comment>
<sequence>MWQDLISGLPWMEAFTPDYGTFQPDFTIEHTAHDLLRQLQQRFQGRRVHLVGHSLGGAVTLKMLELAPERFLSVVVSGSTVLPMGSMALLFPVMEWSLPLNQTPMMLALAARAMQVPPHHRAAFFKDQKSMTKKAFRQIMKEASNFRLSEGLKTCTVPVLAVAGSKEVEVNRKSAKAIQQHLPQALGGEISGGHHVWFAQKPQLFREVLEHWFRTKEVLSNPEIRPLSGNPGRLSLE</sequence>
<proteinExistence type="predicted"/>